<dbReference type="InterPro" id="IPR055414">
    <property type="entry name" value="LRR_R13L4/SHOC2-like"/>
</dbReference>
<proteinExistence type="predicted"/>
<evidence type="ECO:0000313" key="6">
    <source>
        <dbReference type="Proteomes" id="UP000467840"/>
    </source>
</evidence>
<comment type="caution">
    <text evidence="5">The sequence shown here is derived from an EMBL/GenBank/DDBJ whole genome shotgun (WGS) entry which is preliminary data.</text>
</comment>
<dbReference type="PANTHER" id="PTHR48064:SF6">
    <property type="entry name" value="RECEPTOR-LIKE PROTEIN KINASE 2"/>
    <property type="match status" value="1"/>
</dbReference>
<keyword evidence="3" id="KW-1133">Transmembrane helix</keyword>
<name>A0A6A6K8T2_HEVBR</name>
<keyword evidence="3" id="KW-0812">Transmembrane</keyword>
<dbReference type="InterPro" id="IPR053038">
    <property type="entry name" value="RLP_Defense"/>
</dbReference>
<protein>
    <recommendedName>
        <fullName evidence="4">Disease resistance R13L4/SHOC-2-like LRR domain-containing protein</fullName>
    </recommendedName>
</protein>
<sequence>MMMSALLCCNSRKALSSIIPLMVVIQRLNLGNLSKEKEVTAAHGMGWSVMRKLIMLLALTFLIVVSMALSTPTAPSSAFFSFKSLNLSCNNFNLSQIPSQIGRLSRLTRLNLSFSNLSGQIPQQIFNLSRLISLDLSSYYSTNLILDFKLKLHKPSFKVLVQHLTNLKVLHLSSINISSRVPELLANFSPLESLRLSHCRLEGEFPVGIFQLPNLKILDLSDNRDLKGFLPPFQLKSPLKSLILPVTNFVGELPSSFGNLAYLEELDIHNCNFTGQIPYSFSNLSKLVHLDLSYNHLSFHSPIFSSLSWVGNLTKITTLGLAGFNLKGSIPSNVSLLKNLEVLDLHSNNLVGSVEMSAFSQLKKLRILTLSFNNLTLINKTSTNKSIPNFRVLGLAFCNLTEFPKFLHNQDLLRFLDVSFNNIQGKIPSWMCSINTNSLEYLNLSHNLLIGFEKDPTVLQWARIHTLDLRFNKLRGSFPLPPSSTSSYLISHNKLVGEVSAMLCNLSALETLDLSFNNLSGSLPQCLGNLSDSLSLLDLRRNNFNGSIPSTWRTGCKLKMISIGYNQLQGQVPKSLAKCSSLELIDFGNNLIIDSFPSWLGNLEDLRILILRSNSFYGVIDKPQTKGFSNLRIIDLSQQFHWKVAINVL</sequence>
<dbReference type="Pfam" id="PF23598">
    <property type="entry name" value="LRR_14"/>
    <property type="match status" value="1"/>
</dbReference>
<evidence type="ECO:0000256" key="2">
    <source>
        <dbReference type="ARBA" id="ARBA00022737"/>
    </source>
</evidence>
<feature type="domain" description="Disease resistance R13L4/SHOC-2-like LRR" evidence="4">
    <location>
        <begin position="239"/>
        <end position="422"/>
    </location>
</feature>
<keyword evidence="2" id="KW-0677">Repeat</keyword>
<dbReference type="Gene3D" id="3.80.10.10">
    <property type="entry name" value="Ribonuclease Inhibitor"/>
    <property type="match status" value="5"/>
</dbReference>
<feature type="transmembrane region" description="Helical" evidence="3">
    <location>
        <begin position="53"/>
        <end position="74"/>
    </location>
</feature>
<dbReference type="SUPFAM" id="SSF52058">
    <property type="entry name" value="L domain-like"/>
    <property type="match status" value="2"/>
</dbReference>
<dbReference type="InterPro" id="IPR003591">
    <property type="entry name" value="Leu-rich_rpt_typical-subtyp"/>
</dbReference>
<gene>
    <name evidence="5" type="ORF">GH714_030563</name>
</gene>
<dbReference type="InterPro" id="IPR001611">
    <property type="entry name" value="Leu-rich_rpt"/>
</dbReference>
<dbReference type="EMBL" id="JAAGAX010000018">
    <property type="protein sequence ID" value="KAF2284795.1"/>
    <property type="molecule type" value="Genomic_DNA"/>
</dbReference>
<dbReference type="AlphaFoldDB" id="A0A6A6K8T2"/>
<evidence type="ECO:0000256" key="1">
    <source>
        <dbReference type="ARBA" id="ARBA00022614"/>
    </source>
</evidence>
<dbReference type="Proteomes" id="UP000467840">
    <property type="component" value="Chromosome 12"/>
</dbReference>
<dbReference type="InterPro" id="IPR032675">
    <property type="entry name" value="LRR_dom_sf"/>
</dbReference>
<evidence type="ECO:0000259" key="4">
    <source>
        <dbReference type="Pfam" id="PF23598"/>
    </source>
</evidence>
<keyword evidence="1" id="KW-0433">Leucine-rich repeat</keyword>
<dbReference type="Pfam" id="PF00560">
    <property type="entry name" value="LRR_1"/>
    <property type="match status" value="4"/>
</dbReference>
<accession>A0A6A6K8T2</accession>
<dbReference type="SMART" id="SM00369">
    <property type="entry name" value="LRR_TYP"/>
    <property type="match status" value="7"/>
</dbReference>
<evidence type="ECO:0000313" key="5">
    <source>
        <dbReference type="EMBL" id="KAF2284795.1"/>
    </source>
</evidence>
<organism evidence="5 6">
    <name type="scientific">Hevea brasiliensis</name>
    <name type="common">Para rubber tree</name>
    <name type="synonym">Siphonia brasiliensis</name>
    <dbReference type="NCBI Taxonomy" id="3981"/>
    <lineage>
        <taxon>Eukaryota</taxon>
        <taxon>Viridiplantae</taxon>
        <taxon>Streptophyta</taxon>
        <taxon>Embryophyta</taxon>
        <taxon>Tracheophyta</taxon>
        <taxon>Spermatophyta</taxon>
        <taxon>Magnoliopsida</taxon>
        <taxon>eudicotyledons</taxon>
        <taxon>Gunneridae</taxon>
        <taxon>Pentapetalae</taxon>
        <taxon>rosids</taxon>
        <taxon>fabids</taxon>
        <taxon>Malpighiales</taxon>
        <taxon>Euphorbiaceae</taxon>
        <taxon>Crotonoideae</taxon>
        <taxon>Micrandreae</taxon>
        <taxon>Hevea</taxon>
    </lineage>
</organism>
<keyword evidence="6" id="KW-1185">Reference proteome</keyword>
<reference evidence="5 6" key="1">
    <citation type="journal article" date="2020" name="Mol. Plant">
        <title>The Chromosome-Based Rubber Tree Genome Provides New Insights into Spurge Genome Evolution and Rubber Biosynthesis.</title>
        <authorList>
            <person name="Liu J."/>
            <person name="Shi C."/>
            <person name="Shi C.C."/>
            <person name="Li W."/>
            <person name="Zhang Q.J."/>
            <person name="Zhang Y."/>
            <person name="Li K."/>
            <person name="Lu H.F."/>
            <person name="Shi C."/>
            <person name="Zhu S.T."/>
            <person name="Xiao Z.Y."/>
            <person name="Nan H."/>
            <person name="Yue Y."/>
            <person name="Zhu X.G."/>
            <person name="Wu Y."/>
            <person name="Hong X.N."/>
            <person name="Fan G.Y."/>
            <person name="Tong Y."/>
            <person name="Zhang D."/>
            <person name="Mao C.L."/>
            <person name="Liu Y.L."/>
            <person name="Hao S.J."/>
            <person name="Liu W.Q."/>
            <person name="Lv M.Q."/>
            <person name="Zhang H.B."/>
            <person name="Liu Y."/>
            <person name="Hu-Tang G.R."/>
            <person name="Wang J.P."/>
            <person name="Wang J.H."/>
            <person name="Sun Y.H."/>
            <person name="Ni S.B."/>
            <person name="Chen W.B."/>
            <person name="Zhang X.C."/>
            <person name="Jiao Y.N."/>
            <person name="Eichler E.E."/>
            <person name="Li G.H."/>
            <person name="Liu X."/>
            <person name="Gao L.Z."/>
        </authorList>
    </citation>
    <scope>NUCLEOTIDE SEQUENCE [LARGE SCALE GENOMIC DNA]</scope>
    <source>
        <strain evidence="6">cv. GT1</strain>
        <tissue evidence="5">Leaf</tissue>
    </source>
</reference>
<dbReference type="PANTHER" id="PTHR48064">
    <property type="entry name" value="OS01G0750400 PROTEIN"/>
    <property type="match status" value="1"/>
</dbReference>
<evidence type="ECO:0000256" key="3">
    <source>
        <dbReference type="SAM" id="Phobius"/>
    </source>
</evidence>
<keyword evidence="3" id="KW-0472">Membrane</keyword>